<dbReference type="Pfam" id="PF21929">
    <property type="entry name" value="GpP_4th"/>
    <property type="match status" value="1"/>
</dbReference>
<keyword evidence="6" id="KW-1185">Reference proteome</keyword>
<evidence type="ECO:0000313" key="5">
    <source>
        <dbReference type="EMBL" id="MDA8483587.1"/>
    </source>
</evidence>
<feature type="domain" description="Baseplate hub protein gp44/GpP-like C-terminal" evidence="3">
    <location>
        <begin position="266"/>
        <end position="347"/>
    </location>
</feature>
<dbReference type="Pfam" id="PF21683">
    <property type="entry name" value="GpP-like_1st"/>
    <property type="match status" value="1"/>
</dbReference>
<accession>A0ABT4Y4K9</accession>
<organism evidence="5 6">
    <name type="scientific">Metapseudomonas resinovorans</name>
    <name type="common">Pseudomonas resinovorans</name>
    <dbReference type="NCBI Taxonomy" id="53412"/>
    <lineage>
        <taxon>Bacteria</taxon>
        <taxon>Pseudomonadati</taxon>
        <taxon>Pseudomonadota</taxon>
        <taxon>Gammaproteobacteria</taxon>
        <taxon>Pseudomonadales</taxon>
        <taxon>Pseudomonadaceae</taxon>
        <taxon>Metapseudomonas</taxon>
    </lineage>
</organism>
<dbReference type="InterPro" id="IPR053982">
    <property type="entry name" value="Gp44/GpP-like_C"/>
</dbReference>
<protein>
    <recommendedName>
        <fullName evidence="7">Mu-like prophage tail protein gpP</fullName>
    </recommendedName>
</protein>
<proteinExistence type="predicted"/>
<evidence type="ECO:0000313" key="6">
    <source>
        <dbReference type="Proteomes" id="UP001211689"/>
    </source>
</evidence>
<dbReference type="InterPro" id="IPR023399">
    <property type="entry name" value="Baseplate-like_2-layer_sand"/>
</dbReference>
<feature type="region of interest" description="Disordered" evidence="1">
    <location>
        <begin position="221"/>
        <end position="242"/>
    </location>
</feature>
<dbReference type="Gene3D" id="3.30.1920.10">
    <property type="entry name" value="Baseplate protein-like domains - 2 layer sandwich fold"/>
    <property type="match status" value="1"/>
</dbReference>
<comment type="caution">
    <text evidence="5">The sequence shown here is derived from an EMBL/GenBank/DDBJ whole genome shotgun (WGS) entry which is preliminary data.</text>
</comment>
<dbReference type="InterPro" id="IPR053981">
    <property type="entry name" value="Gp44/GpP-like_2nd"/>
</dbReference>
<dbReference type="Proteomes" id="UP001211689">
    <property type="component" value="Unassembled WGS sequence"/>
</dbReference>
<dbReference type="PIRSF" id="PIRSF004440">
    <property type="entry name" value="GpP"/>
    <property type="match status" value="1"/>
</dbReference>
<reference evidence="5 6" key="1">
    <citation type="submission" date="2022-07" db="EMBL/GenBank/DDBJ databases">
        <title>Genome Analysis of Selected Gammaproteobacteria from Nigerian Food snails.</title>
        <authorList>
            <person name="Okafor A.C."/>
        </authorList>
    </citation>
    <scope>NUCLEOTIDE SEQUENCE [LARGE SCALE GENOMIC DNA]</scope>
    <source>
        <strain evidence="5 6">Awg 2</strain>
    </source>
</reference>
<sequence length="363" mass="40051">MSENNPGRAELSIGRERFEGWTTVSVTHSIEQAASSFDLSLTDRWAANQEPRQVRPGDASSLLLEGVPLIKGWIDSARPRYSATSRALQVTGRALTCDLVDCSIPVDGGQYRGLSLVKLARTLCQPFGIEVVNQVGDAEQPLSSDWQIEPGESAFESLERAARFARCLLTCDPAGRLVITRAGTAVLPVHLRLGENILEAEADYDHRDRFSEYAVLGDTASGGDADDWDGEATTQQKGTARDPDIHRYRPLTLLGEDNLDSYKAGLRADWEMRRRRARACRVEITVAGWRMPGSQQLWPINQQVPVTCPWLGLSNALLLITSVNFTLNQDGTRTRLSLMPREGFDTEPVPPKSNSKTTEGASW</sequence>
<feature type="compositionally biased region" description="Polar residues" evidence="1">
    <location>
        <begin position="352"/>
        <end position="363"/>
    </location>
</feature>
<dbReference type="EMBL" id="JANEWF010000009">
    <property type="protein sequence ID" value="MDA8483587.1"/>
    <property type="molecule type" value="Genomic_DNA"/>
</dbReference>
<dbReference type="Gene3D" id="3.55.50.10">
    <property type="entry name" value="Baseplate protein-like domains"/>
    <property type="match status" value="1"/>
</dbReference>
<evidence type="ECO:0000259" key="4">
    <source>
        <dbReference type="Pfam" id="PF22255"/>
    </source>
</evidence>
<dbReference type="InterPro" id="IPR049354">
    <property type="entry name" value="GpP-like_N"/>
</dbReference>
<evidence type="ECO:0000259" key="3">
    <source>
        <dbReference type="Pfam" id="PF21929"/>
    </source>
</evidence>
<evidence type="ECO:0008006" key="7">
    <source>
        <dbReference type="Google" id="ProtNLM"/>
    </source>
</evidence>
<dbReference type="Gene3D" id="2.30.300.10">
    <property type="entry name" value="Baseplate protein-like domain - beta roll fold"/>
    <property type="match status" value="1"/>
</dbReference>
<dbReference type="Pfam" id="PF22255">
    <property type="entry name" value="Gp44-like_2nd"/>
    <property type="match status" value="1"/>
</dbReference>
<name>A0ABT4Y4K9_METRE</name>
<dbReference type="InterPro" id="IPR026276">
    <property type="entry name" value="Baseplate_GpP"/>
</dbReference>
<feature type="domain" description="Baseplate hub protein gp44-like N-terminal" evidence="2">
    <location>
        <begin position="10"/>
        <end position="93"/>
    </location>
</feature>
<evidence type="ECO:0000259" key="2">
    <source>
        <dbReference type="Pfam" id="PF21683"/>
    </source>
</evidence>
<evidence type="ECO:0000256" key="1">
    <source>
        <dbReference type="SAM" id="MobiDB-lite"/>
    </source>
</evidence>
<feature type="region of interest" description="Disordered" evidence="1">
    <location>
        <begin position="339"/>
        <end position="363"/>
    </location>
</feature>
<dbReference type="RefSeq" id="WP_271470766.1">
    <property type="nucleotide sequence ID" value="NZ_JANEWF010000009.1"/>
</dbReference>
<gene>
    <name evidence="5" type="ORF">NNO07_10935</name>
</gene>
<dbReference type="SUPFAM" id="SSF69279">
    <property type="entry name" value="Phage tail proteins"/>
    <property type="match status" value="2"/>
</dbReference>
<feature type="domain" description="Baseplate hub protein gp44/GpP-like second" evidence="4">
    <location>
        <begin position="96"/>
        <end position="181"/>
    </location>
</feature>